<evidence type="ECO:0000313" key="2">
    <source>
        <dbReference type="Proteomes" id="UP000028045"/>
    </source>
</evidence>
<sequence length="99" mass="10788">MAANAAVDLAGVLTAATRKGFGGLTFLCDACPDSTELRELLTSPSGAFSGVVLMLFRASTFWLRESTTFWAPRPRLPMQLYAALTDLPTDLPLQLWLPR</sequence>
<name>A0A084BBB8_STACB</name>
<reference evidence="1 2" key="1">
    <citation type="journal article" date="2014" name="BMC Genomics">
        <title>Comparative genome sequencing reveals chemotype-specific gene clusters in the toxigenic black mold Stachybotrys.</title>
        <authorList>
            <person name="Semeiks J."/>
            <person name="Borek D."/>
            <person name="Otwinowski Z."/>
            <person name="Grishin N.V."/>
        </authorList>
    </citation>
    <scope>NUCLEOTIDE SEQUENCE [LARGE SCALE GENOMIC DNA]</scope>
    <source>
        <strain evidence="2">CBS 109288 / IBT 7711</strain>
    </source>
</reference>
<proteinExistence type="predicted"/>
<accession>A0A084BBB8</accession>
<dbReference type="HOGENOM" id="CLU_2321904_0_0_1"/>
<evidence type="ECO:0000313" key="1">
    <source>
        <dbReference type="EMBL" id="KEY74847.1"/>
    </source>
</evidence>
<organism evidence="1 2">
    <name type="scientific">Stachybotrys chartarum (strain CBS 109288 / IBT 7711)</name>
    <name type="common">Toxic black mold</name>
    <name type="synonym">Stilbospora chartarum</name>
    <dbReference type="NCBI Taxonomy" id="1280523"/>
    <lineage>
        <taxon>Eukaryota</taxon>
        <taxon>Fungi</taxon>
        <taxon>Dikarya</taxon>
        <taxon>Ascomycota</taxon>
        <taxon>Pezizomycotina</taxon>
        <taxon>Sordariomycetes</taxon>
        <taxon>Hypocreomycetidae</taxon>
        <taxon>Hypocreales</taxon>
        <taxon>Stachybotryaceae</taxon>
        <taxon>Stachybotrys</taxon>
    </lineage>
</organism>
<protein>
    <submittedName>
        <fullName evidence="1">Uncharacterized protein</fullName>
    </submittedName>
</protein>
<dbReference type="EMBL" id="KL647463">
    <property type="protein sequence ID" value="KEY74847.1"/>
    <property type="molecule type" value="Genomic_DNA"/>
</dbReference>
<dbReference type="AlphaFoldDB" id="A0A084BBB8"/>
<dbReference type="Proteomes" id="UP000028045">
    <property type="component" value="Unassembled WGS sequence"/>
</dbReference>
<keyword evidence="2" id="KW-1185">Reference proteome</keyword>
<gene>
    <name evidence="1" type="ORF">S7711_11417</name>
</gene>